<protein>
    <submittedName>
        <fullName evidence="5">Uncharacterized protein</fullName>
    </submittedName>
</protein>
<feature type="compositionally biased region" description="Polar residues" evidence="2">
    <location>
        <begin position="268"/>
        <end position="278"/>
    </location>
</feature>
<reference evidence="5 6" key="1">
    <citation type="submission" date="2017-02" db="EMBL/GenBank/DDBJ databases">
        <title>Genomes of Trichoderma spp. with biocontrol activity.</title>
        <authorList>
            <person name="Gardiner D."/>
            <person name="Kazan K."/>
            <person name="Vos C."/>
            <person name="Harvey P."/>
        </authorList>
    </citation>
    <scope>NUCLEOTIDE SEQUENCE [LARGE SCALE GENOMIC DNA]</scope>
    <source>
        <strain evidence="5 6">Tr1</strain>
    </source>
</reference>
<dbReference type="Pfam" id="PF22939">
    <property type="entry name" value="WHD_GPIID"/>
    <property type="match status" value="1"/>
</dbReference>
<dbReference type="InterPro" id="IPR027417">
    <property type="entry name" value="P-loop_NTPase"/>
</dbReference>
<gene>
    <name evidence="5" type="ORF">THARTR1_11239</name>
</gene>
<feature type="region of interest" description="Disordered" evidence="2">
    <location>
        <begin position="254"/>
        <end position="341"/>
    </location>
</feature>
<evidence type="ECO:0000259" key="4">
    <source>
        <dbReference type="Pfam" id="PF24883"/>
    </source>
</evidence>
<comment type="caution">
    <text evidence="5">The sequence shown here is derived from an EMBL/GenBank/DDBJ whole genome shotgun (WGS) entry which is preliminary data.</text>
</comment>
<evidence type="ECO:0000259" key="3">
    <source>
        <dbReference type="Pfam" id="PF22939"/>
    </source>
</evidence>
<dbReference type="EMBL" id="MTYI01000455">
    <property type="protein sequence ID" value="PNP40737.1"/>
    <property type="molecule type" value="Genomic_DNA"/>
</dbReference>
<dbReference type="Gene3D" id="3.40.50.300">
    <property type="entry name" value="P-loop containing nucleotide triphosphate hydrolases"/>
    <property type="match status" value="1"/>
</dbReference>
<dbReference type="OrthoDB" id="20872at2759"/>
<dbReference type="PANTHER" id="PTHR10039">
    <property type="entry name" value="AMELOGENIN"/>
    <property type="match status" value="1"/>
</dbReference>
<proteinExistence type="predicted"/>
<sequence>METQLVIFDATAECRKSFMKCQKLPALMKGKWAENRLADFNLWASGLGASARNRASLDARLALRSDTRDTIANLLRLLNTVVVKCIALGIQPRPFLNQAFLLTPKSIPAQPGKTEGEAVIEIQKQRGRTSAASPQAASARSFSPWPDDSSSDSLSDGASDLVPDTSFSEAMKDVDLILDQLARIAVVIRRSGTRSRLQKADRMFNPDDYQELNTHLTSVILSRAPSALSLVQSQLINGNLKRRHRFLYAQRHSTGLGLAPPPVPAPKTTASERASESIQLEAHVQNKSEIVEKSTDSTSQTAVDAPAENSHNPSVRTGTSASGVTDLRELPQNSVPSQGATTQMSTTVIKLDYPYPPKMNDDALVFRCPCCCQVLPAMMADKNRWKKHIAEDVCPYSCIIPGCPKLNILYIKKDDWKKHLLKDHDNIESWICFACNENVQFTEEAAFVAHLSQEHRDAITLDEIPTLKTACKRSTPAKIICCPLCYWPAPEDGEVDKAALIDHIAEEVHVFSLRSLPWGPDDEDYDKVRFDSATAKVRGWLELELDDVPEASIIPEAEKRLPNHYFHRNEYFAASMESSDGSGIDSDDTMKRELELLRKEGPPLDSEHDTMMHPRAQENEEIQQVKPADGTSRDEGDNTSGTGTTISGDSTFGSHATIFVGDLTSPKPLPTVNNAAHADGPRRHVLEIQQDPTLKEREKILTRLYISPYEHRKNRIPDRTRGTCEWFVAHKLFREWQESKQSTTLWVSADPGCGKSVLAKHLIDSVLLSTASRTTCYFFFKDDFEDQKSVVSALCSILHQLFKQKHVLLSDAILEQFEIYREEITGSFGKLWNALLSVAEDGNAGEIVCLLDAIDECEDQGRFQLARALSTLYNTGRSFNLKFLLTSRPYGNIRHNFQPLNIPELAVIHLSGESDVEMIKISQEIDAFIQARVQVVGERLKLRDDEQDLLLRELMRVPNRTYLWVHLTLDLIETDLNLDKTGIVRITSRLPNTVEEAYERILSRSRNLEEAKKLLHIVVAAARPLTLNEMNLALTLRSHHQSYSDLDLKSEERFRENLRDLCGLFVAVINSRIYLFHQTAKEFLVQNNPANVSKRIYINAKWKHSLWPQESHRILTEICIWHLLFAEFEDQPPDGMGMVSQYTDNHVFLDYSAKHWTTHLRESALRWDLKSLPDLAYDLLEEQEHRSPAEFHRPYDCILFRAYDSDEPST</sequence>
<keyword evidence="1" id="KW-0677">Repeat</keyword>
<feature type="domain" description="Nephrocystin 3-like N-terminal" evidence="4">
    <location>
        <begin position="722"/>
        <end position="888"/>
    </location>
</feature>
<evidence type="ECO:0000256" key="2">
    <source>
        <dbReference type="SAM" id="MobiDB-lite"/>
    </source>
</evidence>
<feature type="compositionally biased region" description="Basic and acidic residues" evidence="2">
    <location>
        <begin position="284"/>
        <end position="295"/>
    </location>
</feature>
<feature type="compositionally biased region" description="Polar residues" evidence="2">
    <location>
        <begin position="331"/>
        <end position="341"/>
    </location>
</feature>
<evidence type="ECO:0000313" key="6">
    <source>
        <dbReference type="Proteomes" id="UP000236290"/>
    </source>
</evidence>
<feature type="region of interest" description="Disordered" evidence="2">
    <location>
        <begin position="615"/>
        <end position="649"/>
    </location>
</feature>
<dbReference type="Proteomes" id="UP000236290">
    <property type="component" value="Unassembled WGS sequence"/>
</dbReference>
<dbReference type="Pfam" id="PF24883">
    <property type="entry name" value="NPHP3_N"/>
    <property type="match status" value="1"/>
</dbReference>
<accession>A0A2K0T5E0</accession>
<feature type="compositionally biased region" description="Low complexity" evidence="2">
    <location>
        <begin position="130"/>
        <end position="159"/>
    </location>
</feature>
<feature type="domain" description="GPI inositol-deacylase winged helix" evidence="3">
    <location>
        <begin position="999"/>
        <end position="1088"/>
    </location>
</feature>
<name>A0A2K0T5E0_TRIHA</name>
<dbReference type="InterPro" id="IPR054471">
    <property type="entry name" value="GPIID_WHD"/>
</dbReference>
<feature type="compositionally biased region" description="Polar residues" evidence="2">
    <location>
        <begin position="309"/>
        <end position="323"/>
    </location>
</feature>
<evidence type="ECO:0000313" key="5">
    <source>
        <dbReference type="EMBL" id="PNP40737.1"/>
    </source>
</evidence>
<dbReference type="InterPro" id="IPR056884">
    <property type="entry name" value="NPHP3-like_N"/>
</dbReference>
<dbReference type="AlphaFoldDB" id="A0A2K0T5E0"/>
<evidence type="ECO:0000256" key="1">
    <source>
        <dbReference type="ARBA" id="ARBA00022737"/>
    </source>
</evidence>
<feature type="region of interest" description="Disordered" evidence="2">
    <location>
        <begin position="124"/>
        <end position="159"/>
    </location>
</feature>
<dbReference type="SUPFAM" id="SSF52540">
    <property type="entry name" value="P-loop containing nucleoside triphosphate hydrolases"/>
    <property type="match status" value="1"/>
</dbReference>
<organism evidence="5 6">
    <name type="scientific">Trichoderma harzianum</name>
    <name type="common">Hypocrea lixii</name>
    <dbReference type="NCBI Taxonomy" id="5544"/>
    <lineage>
        <taxon>Eukaryota</taxon>
        <taxon>Fungi</taxon>
        <taxon>Dikarya</taxon>
        <taxon>Ascomycota</taxon>
        <taxon>Pezizomycotina</taxon>
        <taxon>Sordariomycetes</taxon>
        <taxon>Hypocreomycetidae</taxon>
        <taxon>Hypocreales</taxon>
        <taxon>Hypocreaceae</taxon>
        <taxon>Trichoderma</taxon>
    </lineage>
</organism>
<feature type="compositionally biased region" description="Low complexity" evidence="2">
    <location>
        <begin position="639"/>
        <end position="649"/>
    </location>
</feature>